<dbReference type="SUPFAM" id="SSF52047">
    <property type="entry name" value="RNI-like"/>
    <property type="match status" value="1"/>
</dbReference>
<dbReference type="GeneID" id="104747560"/>
<dbReference type="PROSITE" id="PS50181">
    <property type="entry name" value="FBOX"/>
    <property type="match status" value="1"/>
</dbReference>
<name>A0ABM0W973_CAMSA</name>
<accession>A0ABM0W973</accession>
<protein>
    <submittedName>
        <fullName evidence="3">F-box protein At4g05475</fullName>
    </submittedName>
</protein>
<proteinExistence type="predicted"/>
<dbReference type="SUPFAM" id="SSF81383">
    <property type="entry name" value="F-box domain"/>
    <property type="match status" value="1"/>
</dbReference>
<dbReference type="InterPro" id="IPR001810">
    <property type="entry name" value="F-box_dom"/>
</dbReference>
<keyword evidence="2" id="KW-1185">Reference proteome</keyword>
<dbReference type="PANTHER" id="PTHR38926:SF2">
    <property type="entry name" value="F-BOX_LRR-REPEAT PROTEIN 21-RELATED"/>
    <property type="match status" value="1"/>
</dbReference>
<feature type="domain" description="F-box" evidence="1">
    <location>
        <begin position="9"/>
        <end position="56"/>
    </location>
</feature>
<dbReference type="SMART" id="SM00256">
    <property type="entry name" value="FBOX"/>
    <property type="match status" value="1"/>
</dbReference>
<evidence type="ECO:0000313" key="2">
    <source>
        <dbReference type="Proteomes" id="UP000694864"/>
    </source>
</evidence>
<evidence type="ECO:0000259" key="1">
    <source>
        <dbReference type="PROSITE" id="PS50181"/>
    </source>
</evidence>
<dbReference type="Proteomes" id="UP000694864">
    <property type="component" value="Chromosome 2"/>
</dbReference>
<reference evidence="3" key="2">
    <citation type="submission" date="2025-08" db="UniProtKB">
        <authorList>
            <consortium name="RefSeq"/>
        </authorList>
    </citation>
    <scope>IDENTIFICATION</scope>
    <source>
        <tissue evidence="3">Leaf</tissue>
    </source>
</reference>
<dbReference type="CDD" id="cd22164">
    <property type="entry name" value="F-box_AtSKIP19-like"/>
    <property type="match status" value="1"/>
</dbReference>
<gene>
    <name evidence="3" type="primary">LOC104747560</name>
</gene>
<dbReference type="Gene3D" id="3.80.10.10">
    <property type="entry name" value="Ribonuclease Inhibitor"/>
    <property type="match status" value="1"/>
</dbReference>
<dbReference type="RefSeq" id="XP_010467516.1">
    <property type="nucleotide sequence ID" value="XM_010469214.1"/>
</dbReference>
<dbReference type="InterPro" id="IPR032675">
    <property type="entry name" value="LRR_dom_sf"/>
</dbReference>
<dbReference type="Pfam" id="PF12937">
    <property type="entry name" value="F-box-like"/>
    <property type="match status" value="1"/>
</dbReference>
<dbReference type="InterPro" id="IPR036047">
    <property type="entry name" value="F-box-like_dom_sf"/>
</dbReference>
<evidence type="ECO:0000313" key="3">
    <source>
        <dbReference type="RefSeq" id="XP_010467516.1"/>
    </source>
</evidence>
<sequence>MASSSSPPSVNWADLPPELTFSILLRLSTVEILKNAQLVCRSWRRVCKDPWMFRKIDMRNNSIFDYDRMCRHAVDLSEGGMVEINMEHFGNDALFSYIVEKSSNLRCLRLEMSHLQTAEGFVNAFTKLPFLEDLEILHGFLEFDLKSIGQSCPLLTTLKLNSPCFSRHMSLDDEALAIAETMPKLRHLELFENRLTDSGLNAILDNCLHLEHLDIRRCFNINFFGDLEKRCSERIRDLKRPDDSTADYPFDVISDTDADLFEVDSLFYYDSDGSPYYF</sequence>
<dbReference type="PANTHER" id="PTHR38926">
    <property type="entry name" value="F-BOX DOMAIN CONTAINING PROTEIN, EXPRESSED"/>
    <property type="match status" value="1"/>
</dbReference>
<reference evidence="2" key="1">
    <citation type="journal article" date="2014" name="Nat. Commun.">
        <title>The emerging biofuel crop Camelina sativa retains a highly undifferentiated hexaploid genome structure.</title>
        <authorList>
            <person name="Kagale S."/>
            <person name="Koh C."/>
            <person name="Nixon J."/>
            <person name="Bollina V."/>
            <person name="Clarke W.E."/>
            <person name="Tuteja R."/>
            <person name="Spillane C."/>
            <person name="Robinson S.J."/>
            <person name="Links M.G."/>
            <person name="Clarke C."/>
            <person name="Higgins E.E."/>
            <person name="Huebert T."/>
            <person name="Sharpe A.G."/>
            <person name="Parkin I.A."/>
        </authorList>
    </citation>
    <scope>NUCLEOTIDE SEQUENCE [LARGE SCALE GENOMIC DNA]</scope>
    <source>
        <strain evidence="2">cv. DH55</strain>
    </source>
</reference>
<organism evidence="2 3">
    <name type="scientific">Camelina sativa</name>
    <name type="common">False flax</name>
    <name type="synonym">Myagrum sativum</name>
    <dbReference type="NCBI Taxonomy" id="90675"/>
    <lineage>
        <taxon>Eukaryota</taxon>
        <taxon>Viridiplantae</taxon>
        <taxon>Streptophyta</taxon>
        <taxon>Embryophyta</taxon>
        <taxon>Tracheophyta</taxon>
        <taxon>Spermatophyta</taxon>
        <taxon>Magnoliopsida</taxon>
        <taxon>eudicotyledons</taxon>
        <taxon>Gunneridae</taxon>
        <taxon>Pentapetalae</taxon>
        <taxon>rosids</taxon>
        <taxon>malvids</taxon>
        <taxon>Brassicales</taxon>
        <taxon>Brassicaceae</taxon>
        <taxon>Camelineae</taxon>
        <taxon>Camelina</taxon>
    </lineage>
</organism>